<feature type="signal peptide" evidence="1">
    <location>
        <begin position="1"/>
        <end position="20"/>
    </location>
</feature>
<keyword evidence="3" id="KW-1185">Reference proteome</keyword>
<evidence type="ECO:0000313" key="2">
    <source>
        <dbReference type="EMBL" id="KAF7684716.1"/>
    </source>
</evidence>
<dbReference type="Proteomes" id="UP001516464">
    <property type="component" value="Unassembled WGS sequence"/>
</dbReference>
<comment type="caution">
    <text evidence="2">The sequence shown here is derived from an EMBL/GenBank/DDBJ whole genome shotgun (WGS) entry which is preliminary data.</text>
</comment>
<reference evidence="2 3" key="1">
    <citation type="submission" date="2019-01" db="EMBL/GenBank/DDBJ databases">
        <title>Genomes sequencing and comparative genomics of infectious freshwater microsporidia, Cucumispora dikerogammari and Thelohania contejeani.</title>
        <authorList>
            <person name="Cormier A."/>
            <person name="Giraud I."/>
            <person name="Wattier R."/>
            <person name="Teixeira M."/>
            <person name="Grandjean F."/>
            <person name="Rigaud T."/>
            <person name="Cordaux R."/>
        </authorList>
    </citation>
    <scope>NUCLEOTIDE SEQUENCE [LARGE SCALE GENOMIC DNA]</scope>
    <source>
        <strain evidence="2">T1</strain>
        <tissue evidence="2">Spores</tissue>
    </source>
</reference>
<dbReference type="EMBL" id="SBIQ01000003">
    <property type="protein sequence ID" value="KAF7684716.1"/>
    <property type="molecule type" value="Genomic_DNA"/>
</dbReference>
<evidence type="ECO:0000313" key="3">
    <source>
        <dbReference type="Proteomes" id="UP001516464"/>
    </source>
</evidence>
<accession>A0ABQ7I2V1</accession>
<evidence type="ECO:0000256" key="1">
    <source>
        <dbReference type="SAM" id="SignalP"/>
    </source>
</evidence>
<protein>
    <submittedName>
        <fullName evidence="2">Uncharacterized protein</fullName>
    </submittedName>
</protein>
<sequence>MKSFLFLVFLFAGISKHSNIIDTEDKTLSLDYKSVDKYIACDNEDKEKNDSNSETEFMLACHFKKDSDYSNWRNHPSDSKLCVYAIFSKRMISDVMIDNKKKSKLFVPLLPLDGTLILANMPFRFFSVGYQNNNISSSISSYSSKKNNKYYKFKLQSKDELYNEDIKSIFSASSNLLNTLVRHNRTNIDELNFEYLYFKSQRKELKRVKSDLIFLFDHLMTPKYHLYVKIKYMLFLIYELLGKDFDFTGGYKPAPNIFIFFDKYFNKYDRTKIRDETILYAIYRELMDMRYRINVDGFLQYLISKKMYNALEDILNSKEVLNITTLSRWLDSIRELWVEECNTFAGEANLNVLYIFYDVIKSKRIVNFLFTCSEIMYARSRFTVENSINGNHSDYCFMFYKLCDLRPNSIMNSINYASDVTTYINIHKIKPDLISCYKTDVMDQEEALDYYECLNTCCQKIYLNMVISGVLFCDFTNDFMDFALSHMKPASKSDHTYDQLYEAWIKNDFEYHDGMPAFNPYHQFANEGIAMSELEPTEVEYTGCPIS</sequence>
<name>A0ABQ7I2V1_9MICR</name>
<organism evidence="2 3">
    <name type="scientific">Astathelohania contejeani</name>
    <dbReference type="NCBI Taxonomy" id="164912"/>
    <lineage>
        <taxon>Eukaryota</taxon>
        <taxon>Fungi</taxon>
        <taxon>Fungi incertae sedis</taxon>
        <taxon>Microsporidia</taxon>
        <taxon>Astathelohaniidae</taxon>
        <taxon>Astathelohania</taxon>
    </lineage>
</organism>
<proteinExistence type="predicted"/>
<feature type="chain" id="PRO_5047283550" evidence="1">
    <location>
        <begin position="21"/>
        <end position="547"/>
    </location>
</feature>
<keyword evidence="1" id="KW-0732">Signal</keyword>
<gene>
    <name evidence="2" type="ORF">TCON_0083</name>
</gene>